<feature type="transmembrane region" description="Helical" evidence="2">
    <location>
        <begin position="2086"/>
        <end position="2108"/>
    </location>
</feature>
<evidence type="ECO:0000256" key="1">
    <source>
        <dbReference type="SAM" id="MobiDB-lite"/>
    </source>
</evidence>
<keyword evidence="2" id="KW-1133">Transmembrane helix</keyword>
<dbReference type="Gene3D" id="3.40.390.10">
    <property type="entry name" value="Collagenase (Catalytic Domain)"/>
    <property type="match status" value="1"/>
</dbReference>
<sequence>MAAHVVFLSEGYGASEKAEFLADVRRLVREVITSDTAPLAFARDLLTVSTVFEASKVSGIPFGRHNKTAFGLYREGAVLRTLEPAPWSYVKARRLCDDCDIPVLLANDDYYGGVGDDVVVATKSKTSGALALRHELGHVLGDVGEEYDAGDDYSGANFATSARPCRPNESPRTYRIGAATRIEWPCAHWLLESSSSNTTSRAALALAEWPFATPPISRRFSSREWTEFATFDVSTAGALAVDLLLDGRRFKLFQRPPKKDRTFATTTLPLREGRHDLRLVVTSNSSTFPTTTLSKALWPPPVVCHLQVRLEERHPKHVVGPAPTFDSGRRLVGYRPAHRDCLMRDVTLNHFCPVCRDAILRRLVRRIPLLLDDGRINHDGLARVPSIDLRWKDDRPPPKDILLVPVDTSSSGCWDLVATLRSPHFLHTGVEELRATFGTPMGSLAAATTSASSCYDMVMADSWGDGWTNSSYIIADANGSTTVATGTLSDGSAQTDSVCLADGCYSLKVEYDEYFLEVTWEFGPFSGDGTGFGPKNFYASRGIVTEGCTPTSCFEMAMEDSWGDGWDVASYVINNGTGTLVATGTMLDGSSQTDAVCLVDGCYTLQVTASDYASEITWDFASGVLNGSSPYGPATFVVTDGAATEATSCSTAAPTGPKPTVAPTVSPAPTVTFAPSTFARPAETFADLETLVSSDAALVAVEIVSDLITFTSTVDVSNNTRREFFSFLSPSEAAPASAAASASRRRRLATSTTLDGQGTVQMFTVDGGELAITGPTTLTGGYAYAGGVAYVSGGGKIELTDVTVTNNNAEYGGAVVYLDGFTSNPCYGIFRNVEASGNVADSFGAVVFAEMSVLEVYGSSFASNTAYACGAVMARYSRLAMVGSRVSSNTADTFGGALCSYYTTYDSAVGNAKTNLTACEIGSNVASWQAGVIYNDASDVIIAASHVFDNVAMIDGGVDYEYFGASVSLEGGIFERNVAMEDGGLVDTADLYAGTILIEGATVEKNAAISRGGVVSASFFSSSGGRAILRGGTYVGNSGDEGGVANVDNGPLFIDAAVFSECSATYGGVVFANLAEVELRNSTFSRNNATFGGVVAVDEAAAAVVFSNCTARGNEASAQGGVVYCGRDACRLKTTGDGAAFVSNRAVEGSTIYVPAFATGDIRGPLVLAENVAFFSGAIYVGLGSTTTISNLASTRNVAFDSGAFAYCASLSTVKIADAVSTGDAASLNGIVYVGIGATATLEDTAFVDAKVLSGTVYATGFKSLETRRATFRGGRALDSGAAIYAQSFERIFVSDVSFAANDAVQFGGGMYLDAGTSDRAEARVVNSTATSNAAADGAVLVATGSALEVILENVNATANLASSSGGVGAVRDGATLSLRKRSIFVRNAAEISAGVFAVDGGAKVGSNGGALIRANAARAGGGGAFSLATNAAVELRAGDVVVANSAPLGGGGVAYFDHTTATQPSFEEVTLAANSALYGDVVASNVASIKIEHAADREASGVEFETPVTVTALDALGQVVKTDQSERVEISSPYQNVTLDGTLKLVFETGVASTYAFVAYGTYDSTLRLRASLDLDHAGIYEDAASIYLRACVPGEHWSPAGRACEVCGVGTYSFDPAKACETCDDNAECAGGYSFVTHKGYWRSNRFSDNVRRCLIEDHCLPDVDLWTITNASFSDGDNALCADHHVGPMCAACEDGYAFDANLDCVACPNTTRTWTAIGFFFAFLLVVAILVVAFAYLIAVSQPRCVDAILAFAKAKYKLVCESSLVSWTKFKLLIIHWQTLTSQIAVFNFIKYPKVASILNVIGLDIAGILSMGFCRSDVLDRLLTVTVLPALLLGAVGVRHLLEYARFFKKESSRSTTTARGGANGGEESASLDSLRAETITLVLTVTFVVYTSVSASVFNALRCDHVFEESDGESDLARYYDESYMIADYSIRCGSARYEAFELYAYCMVLVYPIGIPVVYTLILALQLDDVNPQPERVLRIAEGIVAESNGDPPPTDVPRLDYRLVHPPALAGGKALDYSKPPRDLLDAATDYISIAKAAGIESKAAKSAASNLVVLQRSGNPNIAPLKILYHDYLPKYWFFEAVMCVWRLLLTCVLPAFVRAENALALLYGTTLLSFAYCVLIIMVQPYADQGTNFAASMLAVISTVTMTLTVWWFVESNLQHDVSAGWSTAALGNSLIFINVICGPLSLVIDIGFEFDLIATLGACVVGLFTVNFLKSYYYKKYFNSPADDDARVDDDHHHPATTTTTKTNPPTLSPFAKKYAVVAPIDSDADDDAGSPPEKNDDAGSTPPPPNPRADDDDDPTETPAPPPARRPDPPPQETETRPGGVADDPCPARDSQQDDLSIVDAR</sequence>
<dbReference type="EMBL" id="JAQMWT010000330">
    <property type="protein sequence ID" value="KAJ8604526.1"/>
    <property type="molecule type" value="Genomic_DNA"/>
</dbReference>
<feature type="region of interest" description="Disordered" evidence="1">
    <location>
        <begin position="2278"/>
        <end position="2359"/>
    </location>
</feature>
<keyword evidence="2" id="KW-0472">Membrane</keyword>
<evidence type="ECO:0008006" key="5">
    <source>
        <dbReference type="Google" id="ProtNLM"/>
    </source>
</evidence>
<feature type="transmembrane region" description="Helical" evidence="2">
    <location>
        <begin position="2144"/>
        <end position="2165"/>
    </location>
</feature>
<dbReference type="PANTHER" id="PTHR11319">
    <property type="entry name" value="G PROTEIN-COUPLED RECEPTOR-RELATED"/>
    <property type="match status" value="1"/>
</dbReference>
<dbReference type="PANTHER" id="PTHR11319:SF35">
    <property type="entry name" value="OUTER MEMBRANE PROTEIN PMPC-RELATED"/>
    <property type="match status" value="1"/>
</dbReference>
<feature type="transmembrane region" description="Helical" evidence="2">
    <location>
        <begin position="1827"/>
        <end position="1848"/>
    </location>
</feature>
<feature type="transmembrane region" description="Helical" evidence="2">
    <location>
        <begin position="1718"/>
        <end position="1743"/>
    </location>
</feature>
<evidence type="ECO:0000313" key="3">
    <source>
        <dbReference type="EMBL" id="KAJ8604526.1"/>
    </source>
</evidence>
<feature type="region of interest" description="Disordered" evidence="1">
    <location>
        <begin position="2240"/>
        <end position="2265"/>
    </location>
</feature>
<feature type="transmembrane region" description="Helical" evidence="2">
    <location>
        <begin position="2206"/>
        <end position="2225"/>
    </location>
</feature>
<feature type="compositionally biased region" description="Pro residues" evidence="1">
    <location>
        <begin position="2315"/>
        <end position="2329"/>
    </location>
</feature>
<name>A0AAD7UHJ0_9STRA</name>
<keyword evidence="4" id="KW-1185">Reference proteome</keyword>
<organism evidence="3 4">
    <name type="scientific">Chrysophaeum taylorii</name>
    <dbReference type="NCBI Taxonomy" id="2483200"/>
    <lineage>
        <taxon>Eukaryota</taxon>
        <taxon>Sar</taxon>
        <taxon>Stramenopiles</taxon>
        <taxon>Ochrophyta</taxon>
        <taxon>Pelagophyceae</taxon>
        <taxon>Pelagomonadales</taxon>
        <taxon>Pelagomonadaceae</taxon>
        <taxon>Chrysophaeum</taxon>
    </lineage>
</organism>
<dbReference type="Pfam" id="PF09471">
    <property type="entry name" value="Peptidase_M64"/>
    <property type="match status" value="1"/>
</dbReference>
<evidence type="ECO:0000313" key="4">
    <source>
        <dbReference type="Proteomes" id="UP001230188"/>
    </source>
</evidence>
<dbReference type="InterPro" id="IPR011050">
    <property type="entry name" value="Pectin_lyase_fold/virulence"/>
</dbReference>
<feature type="transmembrane region" description="Helical" evidence="2">
    <location>
        <begin position="2177"/>
        <end position="2200"/>
    </location>
</feature>
<evidence type="ECO:0000256" key="2">
    <source>
        <dbReference type="SAM" id="Phobius"/>
    </source>
</evidence>
<proteinExistence type="predicted"/>
<dbReference type="InterPro" id="IPR019026">
    <property type="entry name" value="Peptidase_M64_IgA"/>
</dbReference>
<feature type="transmembrane region" description="Helical" evidence="2">
    <location>
        <begin position="2115"/>
        <end position="2138"/>
    </location>
</feature>
<reference evidence="3" key="1">
    <citation type="submission" date="2023-01" db="EMBL/GenBank/DDBJ databases">
        <title>Metagenome sequencing of chrysophaentin producing Chrysophaeum taylorii.</title>
        <authorList>
            <person name="Davison J."/>
            <person name="Bewley C."/>
        </authorList>
    </citation>
    <scope>NUCLEOTIDE SEQUENCE</scope>
    <source>
        <strain evidence="3">NIES-1699</strain>
    </source>
</reference>
<dbReference type="Proteomes" id="UP001230188">
    <property type="component" value="Unassembled WGS sequence"/>
</dbReference>
<feature type="transmembrane region" description="Helical" evidence="2">
    <location>
        <begin position="1801"/>
        <end position="1820"/>
    </location>
</feature>
<feature type="compositionally biased region" description="Low complexity" evidence="1">
    <location>
        <begin position="2252"/>
        <end position="2262"/>
    </location>
</feature>
<keyword evidence="2" id="KW-0812">Transmembrane</keyword>
<dbReference type="InterPro" id="IPR024079">
    <property type="entry name" value="MetalloPept_cat_dom_sf"/>
</dbReference>
<feature type="transmembrane region" description="Helical" evidence="2">
    <location>
        <begin position="1950"/>
        <end position="1973"/>
    </location>
</feature>
<protein>
    <recommendedName>
        <fullName evidence="5">Right handed beta helix domain-containing protein</fullName>
    </recommendedName>
</protein>
<accession>A0AAD7UHJ0</accession>
<gene>
    <name evidence="3" type="ORF">CTAYLR_000951</name>
</gene>
<comment type="caution">
    <text evidence="3">The sequence shown here is derived from an EMBL/GenBank/DDBJ whole genome shotgun (WGS) entry which is preliminary data.</text>
</comment>
<dbReference type="GO" id="GO:0008237">
    <property type="term" value="F:metallopeptidase activity"/>
    <property type="evidence" value="ECO:0007669"/>
    <property type="project" value="InterPro"/>
</dbReference>
<dbReference type="SUPFAM" id="SSF51126">
    <property type="entry name" value="Pectin lyase-like"/>
    <property type="match status" value="2"/>
</dbReference>